<sequence length="307" mass="34322">MSALLKRFKAGSSPTRLLTGSGKSEPAFLSPWALWQHSFLAGSTLIVGAAVIVLDVSCIICLSYAYGYTHSLSLDTELVQKLPGSPLRGLASSILATAFWYGMQLCLTMDMCLALCTTSRELQEGSVYAYGVVSVWQIPLMAVCLSFELSNENKTWIISACELTSFRPSCTDWWNSVRAAAIAPTIIASLFHATFFLFAFIFCRTRSAKSLRPPKEHRKLHKVPDDIQYPYDHRGPNPNKPIKPVPPPAGYSDSDLDDEERPPSTSVLSSRWRWTSRNWARGVEPNGPEQKQWEERRERVEEGSGER</sequence>
<feature type="transmembrane region" description="Helical" evidence="2">
    <location>
        <begin position="181"/>
        <end position="203"/>
    </location>
</feature>
<feature type="transmembrane region" description="Helical" evidence="2">
    <location>
        <begin position="87"/>
        <end position="107"/>
    </location>
</feature>
<feature type="compositionally biased region" description="Polar residues" evidence="1">
    <location>
        <begin position="263"/>
        <end position="278"/>
    </location>
</feature>
<proteinExistence type="predicted"/>
<feature type="transmembrane region" description="Helical" evidence="2">
    <location>
        <begin position="127"/>
        <end position="149"/>
    </location>
</feature>
<feature type="region of interest" description="Disordered" evidence="1">
    <location>
        <begin position="213"/>
        <end position="307"/>
    </location>
</feature>
<accession>A0A1Y2G5W9</accession>
<reference evidence="3 4" key="1">
    <citation type="submission" date="2016-07" db="EMBL/GenBank/DDBJ databases">
        <title>Pervasive Adenine N6-methylation of Active Genes in Fungi.</title>
        <authorList>
            <consortium name="DOE Joint Genome Institute"/>
            <person name="Mondo S.J."/>
            <person name="Dannebaum R.O."/>
            <person name="Kuo R.C."/>
            <person name="Labutti K."/>
            <person name="Haridas S."/>
            <person name="Kuo A."/>
            <person name="Salamov A."/>
            <person name="Ahrendt S.R."/>
            <person name="Lipzen A."/>
            <person name="Sullivan W."/>
            <person name="Andreopoulos W.B."/>
            <person name="Clum A."/>
            <person name="Lindquist E."/>
            <person name="Daum C."/>
            <person name="Ramamoorthy G.K."/>
            <person name="Gryganskyi A."/>
            <person name="Culley D."/>
            <person name="Magnuson J.K."/>
            <person name="James T.Y."/>
            <person name="O'Malley M.A."/>
            <person name="Stajich J.E."/>
            <person name="Spatafora J.W."/>
            <person name="Visel A."/>
            <person name="Grigoriev I.V."/>
        </authorList>
    </citation>
    <scope>NUCLEOTIDE SEQUENCE [LARGE SCALE GENOMIC DNA]</scope>
    <source>
        <strain evidence="3 4">62-1032</strain>
    </source>
</reference>
<evidence type="ECO:0000313" key="4">
    <source>
        <dbReference type="Proteomes" id="UP000193467"/>
    </source>
</evidence>
<dbReference type="Proteomes" id="UP000193467">
    <property type="component" value="Unassembled WGS sequence"/>
</dbReference>
<dbReference type="AlphaFoldDB" id="A0A1Y2G5W9"/>
<feature type="transmembrane region" description="Helical" evidence="2">
    <location>
        <begin position="39"/>
        <end position="67"/>
    </location>
</feature>
<dbReference type="OrthoDB" id="2528188at2759"/>
<evidence type="ECO:0000313" key="3">
    <source>
        <dbReference type="EMBL" id="ORY90901.1"/>
    </source>
</evidence>
<comment type="caution">
    <text evidence="3">The sequence shown here is derived from an EMBL/GenBank/DDBJ whole genome shotgun (WGS) entry which is preliminary data.</text>
</comment>
<evidence type="ECO:0000256" key="1">
    <source>
        <dbReference type="SAM" id="MobiDB-lite"/>
    </source>
</evidence>
<gene>
    <name evidence="3" type="ORF">BCR35DRAFT_328655</name>
</gene>
<keyword evidence="2" id="KW-0812">Transmembrane</keyword>
<dbReference type="InParanoid" id="A0A1Y2G5W9"/>
<dbReference type="EMBL" id="MCGR01000003">
    <property type="protein sequence ID" value="ORY90901.1"/>
    <property type="molecule type" value="Genomic_DNA"/>
</dbReference>
<keyword evidence="2" id="KW-0472">Membrane</keyword>
<keyword evidence="2" id="KW-1133">Transmembrane helix</keyword>
<feature type="compositionally biased region" description="Basic and acidic residues" evidence="1">
    <location>
        <begin position="291"/>
        <end position="307"/>
    </location>
</feature>
<protein>
    <submittedName>
        <fullName evidence="3">Uncharacterized protein</fullName>
    </submittedName>
</protein>
<name>A0A1Y2G5W9_9BASI</name>
<organism evidence="3 4">
    <name type="scientific">Leucosporidium creatinivorum</name>
    <dbReference type="NCBI Taxonomy" id="106004"/>
    <lineage>
        <taxon>Eukaryota</taxon>
        <taxon>Fungi</taxon>
        <taxon>Dikarya</taxon>
        <taxon>Basidiomycota</taxon>
        <taxon>Pucciniomycotina</taxon>
        <taxon>Microbotryomycetes</taxon>
        <taxon>Leucosporidiales</taxon>
        <taxon>Leucosporidium</taxon>
    </lineage>
</organism>
<keyword evidence="4" id="KW-1185">Reference proteome</keyword>
<feature type="compositionally biased region" description="Pro residues" evidence="1">
    <location>
        <begin position="238"/>
        <end position="249"/>
    </location>
</feature>
<evidence type="ECO:0000256" key="2">
    <source>
        <dbReference type="SAM" id="Phobius"/>
    </source>
</evidence>